<dbReference type="InterPro" id="IPR003676">
    <property type="entry name" value="SAUR_fam"/>
</dbReference>
<dbReference type="AlphaFoldDB" id="A0AA35ZCH1"/>
<accession>A0AA35ZCH1</accession>
<keyword evidence="3" id="KW-1185">Reference proteome</keyword>
<comment type="similarity">
    <text evidence="1">Belongs to the ARG7 family.</text>
</comment>
<sequence length="100" mass="11398">MGKLKTQIFMNKNSSILELKVVVGKLQKRLLQAMKWAPDEERRFIVPLAYLGRPSFKMLLESAAEEYGFRHKGALIVPCRPSDLGQWIMDGADDNVCWSS</sequence>
<dbReference type="PANTHER" id="PTHR31374">
    <property type="entry name" value="AUXIN-INDUCED PROTEIN-LIKE-RELATED"/>
    <property type="match status" value="1"/>
</dbReference>
<evidence type="ECO:0000256" key="1">
    <source>
        <dbReference type="ARBA" id="ARBA00006974"/>
    </source>
</evidence>
<evidence type="ECO:0000313" key="3">
    <source>
        <dbReference type="Proteomes" id="UP001177003"/>
    </source>
</evidence>
<organism evidence="2 3">
    <name type="scientific">Lactuca saligna</name>
    <name type="common">Willowleaf lettuce</name>
    <dbReference type="NCBI Taxonomy" id="75948"/>
    <lineage>
        <taxon>Eukaryota</taxon>
        <taxon>Viridiplantae</taxon>
        <taxon>Streptophyta</taxon>
        <taxon>Embryophyta</taxon>
        <taxon>Tracheophyta</taxon>
        <taxon>Spermatophyta</taxon>
        <taxon>Magnoliopsida</taxon>
        <taxon>eudicotyledons</taxon>
        <taxon>Gunneridae</taxon>
        <taxon>Pentapetalae</taxon>
        <taxon>asterids</taxon>
        <taxon>campanulids</taxon>
        <taxon>Asterales</taxon>
        <taxon>Asteraceae</taxon>
        <taxon>Cichorioideae</taxon>
        <taxon>Cichorieae</taxon>
        <taxon>Lactucinae</taxon>
        <taxon>Lactuca</taxon>
    </lineage>
</organism>
<reference evidence="2" key="1">
    <citation type="submission" date="2023-04" db="EMBL/GenBank/DDBJ databases">
        <authorList>
            <person name="Vijverberg K."/>
            <person name="Xiong W."/>
            <person name="Schranz E."/>
        </authorList>
    </citation>
    <scope>NUCLEOTIDE SEQUENCE</scope>
</reference>
<dbReference type="PANTHER" id="PTHR31374:SF16">
    <property type="entry name" value="AUXIN-RESPONSIVE FAMILY PROTEIN"/>
    <property type="match status" value="1"/>
</dbReference>
<evidence type="ECO:0008006" key="4">
    <source>
        <dbReference type="Google" id="ProtNLM"/>
    </source>
</evidence>
<dbReference type="Proteomes" id="UP001177003">
    <property type="component" value="Chromosome 6"/>
</dbReference>
<dbReference type="EMBL" id="OX465082">
    <property type="protein sequence ID" value="CAI9290046.1"/>
    <property type="molecule type" value="Genomic_DNA"/>
</dbReference>
<proteinExistence type="inferred from homology"/>
<gene>
    <name evidence="2" type="ORF">LSALG_LOCUS29258</name>
</gene>
<name>A0AA35ZCH1_LACSI</name>
<dbReference type="GO" id="GO:0009733">
    <property type="term" value="P:response to auxin"/>
    <property type="evidence" value="ECO:0007669"/>
    <property type="project" value="InterPro"/>
</dbReference>
<protein>
    <recommendedName>
        <fullName evidence="4">Small auxin-up RNA</fullName>
    </recommendedName>
</protein>
<evidence type="ECO:0000313" key="2">
    <source>
        <dbReference type="EMBL" id="CAI9290046.1"/>
    </source>
</evidence>
<dbReference type="Pfam" id="PF02519">
    <property type="entry name" value="Auxin_inducible"/>
    <property type="match status" value="1"/>
</dbReference>